<dbReference type="EMBL" id="NEDP02005545">
    <property type="protein sequence ID" value="OWF39066.1"/>
    <property type="molecule type" value="Genomic_DNA"/>
</dbReference>
<evidence type="ECO:0000313" key="4">
    <source>
        <dbReference type="EMBL" id="OWF39066.1"/>
    </source>
</evidence>
<protein>
    <submittedName>
        <fullName evidence="4">39S ribosomal protein L32, mitochondrial</fullName>
    </submittedName>
</protein>
<accession>A0A210PRJ9</accession>
<comment type="similarity">
    <text evidence="1">Belongs to the bacterial ribosomal protein bL32 family.</text>
</comment>
<dbReference type="GO" id="GO:0006412">
    <property type="term" value="P:translation"/>
    <property type="evidence" value="ECO:0007669"/>
    <property type="project" value="InterPro"/>
</dbReference>
<dbReference type="SUPFAM" id="SSF57829">
    <property type="entry name" value="Zn-binding ribosomal proteins"/>
    <property type="match status" value="1"/>
</dbReference>
<dbReference type="Proteomes" id="UP000242188">
    <property type="component" value="Unassembled WGS sequence"/>
</dbReference>
<sequence length="196" mass="23166">MAANMSVFQRLQKAWKQLDSLFLRWTVSQYQFLPALVGGPVVPEETDIIPSDNSSFLRELFGGNGIMWISHQTQRSRRSKEKRQTRRFGYSFVEKRVKIHKDIVSCLRCGSFHKLNTICGNCYDKVRQETDEMRKKMGDHLEYESPHKEVAVIYEGEEDQQQKLHDKFIVQMDKPRPKWFSDFIDADKKKKKWSDS</sequence>
<evidence type="ECO:0000256" key="2">
    <source>
        <dbReference type="ARBA" id="ARBA00022980"/>
    </source>
</evidence>
<dbReference type="Pfam" id="PF01783">
    <property type="entry name" value="Ribosomal_L32p"/>
    <property type="match status" value="1"/>
</dbReference>
<proteinExistence type="inferred from homology"/>
<dbReference type="OrthoDB" id="2014905at2759"/>
<keyword evidence="5" id="KW-1185">Reference proteome</keyword>
<comment type="caution">
    <text evidence="4">The sequence shown here is derived from an EMBL/GenBank/DDBJ whole genome shotgun (WGS) entry which is preliminary data.</text>
</comment>
<dbReference type="InterPro" id="IPR011332">
    <property type="entry name" value="Ribosomal_zn-bd"/>
</dbReference>
<evidence type="ECO:0000256" key="3">
    <source>
        <dbReference type="ARBA" id="ARBA00023274"/>
    </source>
</evidence>
<dbReference type="InterPro" id="IPR002677">
    <property type="entry name" value="Ribosomal_bL32"/>
</dbReference>
<name>A0A210PRJ9_MIZYE</name>
<organism evidence="4 5">
    <name type="scientific">Mizuhopecten yessoensis</name>
    <name type="common">Japanese scallop</name>
    <name type="synonym">Patinopecten yessoensis</name>
    <dbReference type="NCBI Taxonomy" id="6573"/>
    <lineage>
        <taxon>Eukaryota</taxon>
        <taxon>Metazoa</taxon>
        <taxon>Spiralia</taxon>
        <taxon>Lophotrochozoa</taxon>
        <taxon>Mollusca</taxon>
        <taxon>Bivalvia</taxon>
        <taxon>Autobranchia</taxon>
        <taxon>Pteriomorphia</taxon>
        <taxon>Pectinida</taxon>
        <taxon>Pectinoidea</taxon>
        <taxon>Pectinidae</taxon>
        <taxon>Mizuhopecten</taxon>
    </lineage>
</organism>
<dbReference type="GO" id="GO:0003735">
    <property type="term" value="F:structural constituent of ribosome"/>
    <property type="evidence" value="ECO:0007669"/>
    <property type="project" value="InterPro"/>
</dbReference>
<reference evidence="4 5" key="1">
    <citation type="journal article" date="2017" name="Nat. Ecol. Evol.">
        <title>Scallop genome provides insights into evolution of bilaterian karyotype and development.</title>
        <authorList>
            <person name="Wang S."/>
            <person name="Zhang J."/>
            <person name="Jiao W."/>
            <person name="Li J."/>
            <person name="Xun X."/>
            <person name="Sun Y."/>
            <person name="Guo X."/>
            <person name="Huan P."/>
            <person name="Dong B."/>
            <person name="Zhang L."/>
            <person name="Hu X."/>
            <person name="Sun X."/>
            <person name="Wang J."/>
            <person name="Zhao C."/>
            <person name="Wang Y."/>
            <person name="Wang D."/>
            <person name="Huang X."/>
            <person name="Wang R."/>
            <person name="Lv J."/>
            <person name="Li Y."/>
            <person name="Zhang Z."/>
            <person name="Liu B."/>
            <person name="Lu W."/>
            <person name="Hui Y."/>
            <person name="Liang J."/>
            <person name="Zhou Z."/>
            <person name="Hou R."/>
            <person name="Li X."/>
            <person name="Liu Y."/>
            <person name="Li H."/>
            <person name="Ning X."/>
            <person name="Lin Y."/>
            <person name="Zhao L."/>
            <person name="Xing Q."/>
            <person name="Dou J."/>
            <person name="Li Y."/>
            <person name="Mao J."/>
            <person name="Guo H."/>
            <person name="Dou H."/>
            <person name="Li T."/>
            <person name="Mu C."/>
            <person name="Jiang W."/>
            <person name="Fu Q."/>
            <person name="Fu X."/>
            <person name="Miao Y."/>
            <person name="Liu J."/>
            <person name="Yu Q."/>
            <person name="Li R."/>
            <person name="Liao H."/>
            <person name="Li X."/>
            <person name="Kong Y."/>
            <person name="Jiang Z."/>
            <person name="Chourrout D."/>
            <person name="Li R."/>
            <person name="Bao Z."/>
        </authorList>
    </citation>
    <scope>NUCLEOTIDE SEQUENCE [LARGE SCALE GENOMIC DNA]</scope>
    <source>
        <strain evidence="4 5">PY_sf001</strain>
    </source>
</reference>
<evidence type="ECO:0000313" key="5">
    <source>
        <dbReference type="Proteomes" id="UP000242188"/>
    </source>
</evidence>
<keyword evidence="3" id="KW-0687">Ribonucleoprotein</keyword>
<evidence type="ECO:0000256" key="1">
    <source>
        <dbReference type="ARBA" id="ARBA00008560"/>
    </source>
</evidence>
<dbReference type="GO" id="GO:0015934">
    <property type="term" value="C:large ribosomal subunit"/>
    <property type="evidence" value="ECO:0007669"/>
    <property type="project" value="InterPro"/>
</dbReference>
<gene>
    <name evidence="4" type="ORF">KP79_PYT03933</name>
</gene>
<keyword evidence="2 4" id="KW-0689">Ribosomal protein</keyword>
<dbReference type="STRING" id="6573.A0A210PRJ9"/>
<dbReference type="AlphaFoldDB" id="A0A210PRJ9"/>